<protein>
    <recommendedName>
        <fullName evidence="3">Protein kinase domain-containing protein</fullName>
    </recommendedName>
</protein>
<evidence type="ECO:0000313" key="4">
    <source>
        <dbReference type="EMBL" id="KAF2170717.1"/>
    </source>
</evidence>
<dbReference type="EMBL" id="ML993584">
    <property type="protein sequence ID" value="KAF2170717.1"/>
    <property type="molecule type" value="Genomic_DNA"/>
</dbReference>
<feature type="region of interest" description="Disordered" evidence="1">
    <location>
        <begin position="211"/>
        <end position="234"/>
    </location>
</feature>
<evidence type="ECO:0000313" key="5">
    <source>
        <dbReference type="Proteomes" id="UP000799537"/>
    </source>
</evidence>
<dbReference type="Gene3D" id="1.10.510.10">
    <property type="entry name" value="Transferase(Phosphotransferase) domain 1"/>
    <property type="match status" value="2"/>
</dbReference>
<feature type="region of interest" description="Disordered" evidence="1">
    <location>
        <begin position="38"/>
        <end position="75"/>
    </location>
</feature>
<dbReference type="InterPro" id="IPR000719">
    <property type="entry name" value="Prot_kinase_dom"/>
</dbReference>
<keyword evidence="2" id="KW-0472">Membrane</keyword>
<gene>
    <name evidence="4" type="ORF">M409DRAFT_50991</name>
</gene>
<keyword evidence="2" id="KW-1133">Transmembrane helix</keyword>
<dbReference type="PANTHER" id="PTHR44329">
    <property type="entry name" value="SERINE/THREONINE-PROTEIN KINASE TNNI3K-RELATED"/>
    <property type="match status" value="1"/>
</dbReference>
<feature type="compositionally biased region" description="Polar residues" evidence="1">
    <location>
        <begin position="211"/>
        <end position="221"/>
    </location>
</feature>
<dbReference type="InterPro" id="IPR011009">
    <property type="entry name" value="Kinase-like_dom_sf"/>
</dbReference>
<dbReference type="PROSITE" id="PS50011">
    <property type="entry name" value="PROTEIN_KINASE_DOM"/>
    <property type="match status" value="1"/>
</dbReference>
<dbReference type="RefSeq" id="XP_033671606.1">
    <property type="nucleotide sequence ID" value="XM_033811687.1"/>
</dbReference>
<keyword evidence="2" id="KW-0812">Transmembrane</keyword>
<evidence type="ECO:0000256" key="1">
    <source>
        <dbReference type="SAM" id="MobiDB-lite"/>
    </source>
</evidence>
<dbReference type="SUPFAM" id="SSF56112">
    <property type="entry name" value="Protein kinase-like (PK-like)"/>
    <property type="match status" value="1"/>
</dbReference>
<name>A0A6A6CTX9_ZASCE</name>
<organism evidence="4 5">
    <name type="scientific">Zasmidium cellare ATCC 36951</name>
    <dbReference type="NCBI Taxonomy" id="1080233"/>
    <lineage>
        <taxon>Eukaryota</taxon>
        <taxon>Fungi</taxon>
        <taxon>Dikarya</taxon>
        <taxon>Ascomycota</taxon>
        <taxon>Pezizomycotina</taxon>
        <taxon>Dothideomycetes</taxon>
        <taxon>Dothideomycetidae</taxon>
        <taxon>Mycosphaerellales</taxon>
        <taxon>Mycosphaerellaceae</taxon>
        <taxon>Zasmidium</taxon>
    </lineage>
</organism>
<dbReference type="GeneID" id="54564959"/>
<feature type="compositionally biased region" description="Basic residues" evidence="1">
    <location>
        <begin position="117"/>
        <end position="135"/>
    </location>
</feature>
<dbReference type="SMART" id="SM00220">
    <property type="entry name" value="S_TKc"/>
    <property type="match status" value="1"/>
</dbReference>
<reference evidence="4" key="1">
    <citation type="journal article" date="2020" name="Stud. Mycol.">
        <title>101 Dothideomycetes genomes: a test case for predicting lifestyles and emergence of pathogens.</title>
        <authorList>
            <person name="Haridas S."/>
            <person name="Albert R."/>
            <person name="Binder M."/>
            <person name="Bloem J."/>
            <person name="Labutti K."/>
            <person name="Salamov A."/>
            <person name="Andreopoulos B."/>
            <person name="Baker S."/>
            <person name="Barry K."/>
            <person name="Bills G."/>
            <person name="Bluhm B."/>
            <person name="Cannon C."/>
            <person name="Castanera R."/>
            <person name="Culley D."/>
            <person name="Daum C."/>
            <person name="Ezra D."/>
            <person name="Gonzalez J."/>
            <person name="Henrissat B."/>
            <person name="Kuo A."/>
            <person name="Liang C."/>
            <person name="Lipzen A."/>
            <person name="Lutzoni F."/>
            <person name="Magnuson J."/>
            <person name="Mondo S."/>
            <person name="Nolan M."/>
            <person name="Ohm R."/>
            <person name="Pangilinan J."/>
            <person name="Park H.-J."/>
            <person name="Ramirez L."/>
            <person name="Alfaro M."/>
            <person name="Sun H."/>
            <person name="Tritt A."/>
            <person name="Yoshinaga Y."/>
            <person name="Zwiers L.-H."/>
            <person name="Turgeon B."/>
            <person name="Goodwin S."/>
            <person name="Spatafora J."/>
            <person name="Crous P."/>
            <person name="Grigoriev I."/>
        </authorList>
    </citation>
    <scope>NUCLEOTIDE SEQUENCE</scope>
    <source>
        <strain evidence="4">ATCC 36951</strain>
    </source>
</reference>
<evidence type="ECO:0000259" key="3">
    <source>
        <dbReference type="PROSITE" id="PS50011"/>
    </source>
</evidence>
<evidence type="ECO:0000256" key="2">
    <source>
        <dbReference type="SAM" id="Phobius"/>
    </source>
</evidence>
<dbReference type="InterPro" id="IPR051681">
    <property type="entry name" value="Ser/Thr_Kinases-Pseudokinases"/>
</dbReference>
<dbReference type="GO" id="GO:0005524">
    <property type="term" value="F:ATP binding"/>
    <property type="evidence" value="ECO:0007669"/>
    <property type="project" value="InterPro"/>
</dbReference>
<keyword evidence="5" id="KW-1185">Reference proteome</keyword>
<dbReference type="OrthoDB" id="310217at2759"/>
<feature type="transmembrane region" description="Helical" evidence="2">
    <location>
        <begin position="81"/>
        <end position="101"/>
    </location>
</feature>
<dbReference type="GO" id="GO:0004674">
    <property type="term" value="F:protein serine/threonine kinase activity"/>
    <property type="evidence" value="ECO:0007669"/>
    <property type="project" value="TreeGrafter"/>
</dbReference>
<feature type="region of interest" description="Disordered" evidence="1">
    <location>
        <begin position="110"/>
        <end position="187"/>
    </location>
</feature>
<dbReference type="Proteomes" id="UP000799537">
    <property type="component" value="Unassembled WGS sequence"/>
</dbReference>
<dbReference type="Pfam" id="PF00069">
    <property type="entry name" value="Pkinase"/>
    <property type="match status" value="1"/>
</dbReference>
<feature type="compositionally biased region" description="Polar residues" evidence="1">
    <location>
        <begin position="38"/>
        <end position="48"/>
    </location>
</feature>
<dbReference type="PANTHER" id="PTHR44329:SF214">
    <property type="entry name" value="PROTEIN KINASE DOMAIN-CONTAINING PROTEIN"/>
    <property type="match status" value="1"/>
</dbReference>
<dbReference type="AlphaFoldDB" id="A0A6A6CTX9"/>
<sequence>MEQRTRTTFFVRQVQHEPPRWRYIHTTHTSKTWLSFGLRSNQPSNRLQPTLPPTAPSSQHIQAGPEPSTPNAPTRRCPMPFLSVTIFAGTVAVALSCVELFTRQPAAITTGMAGSRSRSRARAPPAQRKKHKPKQRWWQIWRKNRRASSGRETGVSEPPQPQPRPTSERRRQLADNRASNSTDPEPLVFTGFSTDMVASQTNFIFCPGASSSTVAPSSRFASQPRLRQQKRKTSKPNLLKKLKSALKSKLKPKKKAEKELVIKPNVESFADEYELIRTFSEISQGAVHLVKHRDSGERFIIKQVFAQHRSDNRLVTEPDEALVLMHCLDTHKNVLRIAGCSPYWEDDVPMYNMVFEYCDAGDVCDYLDRVGCFPIPEQFTLHFVSSMIDALAFLHHGDISYDPATDTTTSIAHRQRSGSQIPSMVYLLSSSVTLGSFDLNGDTRDICSTPGYLAPELEQIKKKSDIVNAQSTEADMYAFGVSLWNVVAQRDYIPGRSNIRQGFEQSSVSQHPGILRLLEACLSPDPARRLKANSLHRLSAQLKSQLQTWYDRGGRLPASLWPNPFGFEQRALKKRPNRGSSLIAIAPKSTTRPRPRVPKRRSELNTWAREMADAYPTIALFPFDVDTSRLMQPTTTTGEPSATAEPLTNLFTGEPADVADADISSTIVEAGNLAADAPISAFSWSSASTDTDDELYI</sequence>
<accession>A0A6A6CTX9</accession>
<feature type="domain" description="Protein kinase" evidence="3">
    <location>
        <begin position="273"/>
        <end position="550"/>
    </location>
</feature>
<proteinExistence type="predicted"/>